<dbReference type="PANTHER" id="PTHR45749:SF35">
    <property type="entry name" value="AC-LIKE TRANSPOSASE-RELATED"/>
    <property type="match status" value="1"/>
</dbReference>
<dbReference type="STRING" id="3821.A0A151S609"/>
<reference evidence="2" key="1">
    <citation type="journal article" date="2012" name="Nat. Biotechnol.">
        <title>Draft genome sequence of pigeonpea (Cajanus cajan), an orphan legume crop of resource-poor farmers.</title>
        <authorList>
            <person name="Varshney R.K."/>
            <person name="Chen W."/>
            <person name="Li Y."/>
            <person name="Bharti A.K."/>
            <person name="Saxena R.K."/>
            <person name="Schlueter J.A."/>
            <person name="Donoghue M.T."/>
            <person name="Azam S."/>
            <person name="Fan G."/>
            <person name="Whaley A.M."/>
            <person name="Farmer A.D."/>
            <person name="Sheridan J."/>
            <person name="Iwata A."/>
            <person name="Tuteja R."/>
            <person name="Penmetsa R.V."/>
            <person name="Wu W."/>
            <person name="Upadhyaya H.D."/>
            <person name="Yang S.P."/>
            <person name="Shah T."/>
            <person name="Saxena K.B."/>
            <person name="Michael T."/>
            <person name="McCombie W.R."/>
            <person name="Yang B."/>
            <person name="Zhang G."/>
            <person name="Yang H."/>
            <person name="Wang J."/>
            <person name="Spillane C."/>
            <person name="Cook D.R."/>
            <person name="May G.D."/>
            <person name="Xu X."/>
            <person name="Jackson S.A."/>
        </authorList>
    </citation>
    <scope>NUCLEOTIDE SEQUENCE [LARGE SCALE GENOMIC DNA]</scope>
</reference>
<evidence type="ECO:0000313" key="3">
    <source>
        <dbReference type="Proteomes" id="UP000075243"/>
    </source>
</evidence>
<keyword evidence="3" id="KW-1185">Reference proteome</keyword>
<proteinExistence type="predicted"/>
<dbReference type="Pfam" id="PF05699">
    <property type="entry name" value="Dimer_Tnp_hAT"/>
    <property type="match status" value="1"/>
</dbReference>
<dbReference type="Proteomes" id="UP000075243">
    <property type="component" value="Unassembled WGS sequence"/>
</dbReference>
<dbReference type="GO" id="GO:0046983">
    <property type="term" value="F:protein dimerization activity"/>
    <property type="evidence" value="ECO:0007669"/>
    <property type="project" value="InterPro"/>
</dbReference>
<name>A0A151S609_CAJCA</name>
<dbReference type="EMBL" id="KQ483459">
    <property type="protein sequence ID" value="KYP50198.1"/>
    <property type="molecule type" value="Genomic_DNA"/>
</dbReference>
<dbReference type="PANTHER" id="PTHR45749">
    <property type="match status" value="1"/>
</dbReference>
<evidence type="ECO:0000259" key="1">
    <source>
        <dbReference type="Pfam" id="PF05699"/>
    </source>
</evidence>
<organism evidence="2 3">
    <name type="scientific">Cajanus cajan</name>
    <name type="common">Pigeon pea</name>
    <name type="synonym">Cajanus indicus</name>
    <dbReference type="NCBI Taxonomy" id="3821"/>
    <lineage>
        <taxon>Eukaryota</taxon>
        <taxon>Viridiplantae</taxon>
        <taxon>Streptophyta</taxon>
        <taxon>Embryophyta</taxon>
        <taxon>Tracheophyta</taxon>
        <taxon>Spermatophyta</taxon>
        <taxon>Magnoliopsida</taxon>
        <taxon>eudicotyledons</taxon>
        <taxon>Gunneridae</taxon>
        <taxon>Pentapetalae</taxon>
        <taxon>rosids</taxon>
        <taxon>fabids</taxon>
        <taxon>Fabales</taxon>
        <taxon>Fabaceae</taxon>
        <taxon>Papilionoideae</taxon>
        <taxon>50 kb inversion clade</taxon>
        <taxon>NPAAA clade</taxon>
        <taxon>indigoferoid/millettioid clade</taxon>
        <taxon>Phaseoleae</taxon>
        <taxon>Cajanus</taxon>
    </lineage>
</organism>
<evidence type="ECO:0000313" key="2">
    <source>
        <dbReference type="EMBL" id="KYP50198.1"/>
    </source>
</evidence>
<dbReference type="Gramene" id="C.cajan_29369.t">
    <property type="protein sequence ID" value="C.cajan_29369.t"/>
    <property type="gene ID" value="C.cajan_29369"/>
</dbReference>
<dbReference type="InterPro" id="IPR008906">
    <property type="entry name" value="HATC_C_dom"/>
</dbReference>
<sequence length="299" mass="35751">MDKYSRHFSFSCYIQNFPNREKYERRWLIYSKDLDKVFCFCCKLLNTIPSISKLANEGSRDWRNISAKLKSHDISNEHITNMSSLIDLEMRLTIDKHVQDRINKDRVRWRNVLLMIIAIVKTLGKNNLAFRGTHEKIYQEVFIRIDVAIYQLKGLVSFFEKYREKEFEDVMIFGKEIATEMCIEPKFDQANVTIQTRFEQFKWYMTPINILNYVKRLDSFPNVYIIYKIMLTVPVIVDLVERSFSKLKLIKSYLRSILSQERLNGLTLLWIENDMLNEIDYNNLINNFASQKAQKINFK</sequence>
<accession>A0A151S609</accession>
<feature type="domain" description="HAT C-terminal dimerisation" evidence="1">
    <location>
        <begin position="202"/>
        <end position="275"/>
    </location>
</feature>
<gene>
    <name evidence="2" type="ORF">KK1_028004</name>
</gene>
<protein>
    <submittedName>
        <fullName evidence="2">Zinc finger MYM-type protein 5</fullName>
    </submittedName>
</protein>
<dbReference type="AlphaFoldDB" id="A0A151S609"/>